<dbReference type="SUPFAM" id="SSF53335">
    <property type="entry name" value="S-adenosyl-L-methionine-dependent methyltransferases"/>
    <property type="match status" value="1"/>
</dbReference>
<protein>
    <submittedName>
        <fullName evidence="3">Class I SAM-dependent methyltransferase</fullName>
    </submittedName>
</protein>
<proteinExistence type="predicted"/>
<dbReference type="Proteomes" id="UP001500457">
    <property type="component" value="Unassembled WGS sequence"/>
</dbReference>
<dbReference type="GO" id="GO:0008168">
    <property type="term" value="F:methyltransferase activity"/>
    <property type="evidence" value="ECO:0007669"/>
    <property type="project" value="UniProtKB-KW"/>
</dbReference>
<gene>
    <name evidence="3" type="ORF">GCM10023203_37970</name>
</gene>
<sequence>MTAAGNKVQDHYASEGIAARILAALRAAGGSEAGPITPDALAPLDHFHGRGLKATKEMVALLEPLSGERILDIGGGIGGPARWTATHFGCHVTSLDLTPEFCRAAEELNAATGLSDRVRVVEGSATDLPFEDDGFDRAYSENVAMNIDDKRRFYAEALRVLRPGAVFAFSHYGAGPKGEPDYPLPWAAGPSTSFLCSPEETREQVLIAGFEIVIFRDKTEEVLPDLRENRRRLEEHGLPPLGLQTLMGERIGEFQSNAARSADEGRLSVLEALVRKPA</sequence>
<dbReference type="PANTHER" id="PTHR44068:SF11">
    <property type="entry name" value="GERANYL DIPHOSPHATE 2-C-METHYLTRANSFERASE"/>
    <property type="match status" value="1"/>
</dbReference>
<reference evidence="4" key="1">
    <citation type="journal article" date="2019" name="Int. J. Syst. Evol. Microbiol.">
        <title>The Global Catalogue of Microorganisms (GCM) 10K type strain sequencing project: providing services to taxonomists for standard genome sequencing and annotation.</title>
        <authorList>
            <consortium name="The Broad Institute Genomics Platform"/>
            <consortium name="The Broad Institute Genome Sequencing Center for Infectious Disease"/>
            <person name="Wu L."/>
            <person name="Ma J."/>
        </authorList>
    </citation>
    <scope>NUCLEOTIDE SEQUENCE [LARGE SCALE GENOMIC DNA]</scope>
    <source>
        <strain evidence="4">JCM 17983</strain>
    </source>
</reference>
<keyword evidence="4" id="KW-1185">Reference proteome</keyword>
<accession>A0ABP9EN14</accession>
<feature type="domain" description="Methyltransferase type 11" evidence="2">
    <location>
        <begin position="71"/>
        <end position="169"/>
    </location>
</feature>
<dbReference type="InterPro" id="IPR050447">
    <property type="entry name" value="Erg6_SMT_methyltransf"/>
</dbReference>
<dbReference type="Pfam" id="PF08241">
    <property type="entry name" value="Methyltransf_11"/>
    <property type="match status" value="1"/>
</dbReference>
<dbReference type="RefSeq" id="WP_274235237.1">
    <property type="nucleotide sequence ID" value="NZ_BAABHQ010000010.1"/>
</dbReference>
<keyword evidence="3" id="KW-0489">Methyltransferase</keyword>
<evidence type="ECO:0000313" key="3">
    <source>
        <dbReference type="EMBL" id="GAA4882675.1"/>
    </source>
</evidence>
<evidence type="ECO:0000259" key="2">
    <source>
        <dbReference type="Pfam" id="PF08241"/>
    </source>
</evidence>
<organism evidence="3 4">
    <name type="scientific">Actinomycetospora straminea</name>
    <dbReference type="NCBI Taxonomy" id="663607"/>
    <lineage>
        <taxon>Bacteria</taxon>
        <taxon>Bacillati</taxon>
        <taxon>Actinomycetota</taxon>
        <taxon>Actinomycetes</taxon>
        <taxon>Pseudonocardiales</taxon>
        <taxon>Pseudonocardiaceae</taxon>
        <taxon>Actinomycetospora</taxon>
    </lineage>
</organism>
<keyword evidence="1" id="KW-0808">Transferase</keyword>
<dbReference type="InterPro" id="IPR029063">
    <property type="entry name" value="SAM-dependent_MTases_sf"/>
</dbReference>
<dbReference type="Gene3D" id="3.40.50.150">
    <property type="entry name" value="Vaccinia Virus protein VP39"/>
    <property type="match status" value="1"/>
</dbReference>
<evidence type="ECO:0000256" key="1">
    <source>
        <dbReference type="ARBA" id="ARBA00022679"/>
    </source>
</evidence>
<dbReference type="GO" id="GO:0032259">
    <property type="term" value="P:methylation"/>
    <property type="evidence" value="ECO:0007669"/>
    <property type="project" value="UniProtKB-KW"/>
</dbReference>
<comment type="caution">
    <text evidence="3">The sequence shown here is derived from an EMBL/GenBank/DDBJ whole genome shotgun (WGS) entry which is preliminary data.</text>
</comment>
<dbReference type="InterPro" id="IPR013216">
    <property type="entry name" value="Methyltransf_11"/>
</dbReference>
<dbReference type="EMBL" id="BAABHQ010000010">
    <property type="protein sequence ID" value="GAA4882675.1"/>
    <property type="molecule type" value="Genomic_DNA"/>
</dbReference>
<dbReference type="CDD" id="cd02440">
    <property type="entry name" value="AdoMet_MTases"/>
    <property type="match status" value="1"/>
</dbReference>
<name>A0ABP9EN14_9PSEU</name>
<evidence type="ECO:0000313" key="4">
    <source>
        <dbReference type="Proteomes" id="UP001500457"/>
    </source>
</evidence>
<dbReference type="PANTHER" id="PTHR44068">
    <property type="entry name" value="ZGC:194242"/>
    <property type="match status" value="1"/>
</dbReference>